<evidence type="ECO:0000259" key="4">
    <source>
        <dbReference type="SMART" id="SM00199"/>
    </source>
</evidence>
<dbReference type="PANTHER" id="PTHR12015:SF77">
    <property type="entry name" value="C-C MOTIF CHEMOKINE 15"/>
    <property type="match status" value="1"/>
</dbReference>
<organism evidence="5 6">
    <name type="scientific">Ovis aries</name>
    <name type="common">Sheep</name>
    <dbReference type="NCBI Taxonomy" id="9940"/>
    <lineage>
        <taxon>Eukaryota</taxon>
        <taxon>Metazoa</taxon>
        <taxon>Chordata</taxon>
        <taxon>Craniata</taxon>
        <taxon>Vertebrata</taxon>
        <taxon>Euteleostomi</taxon>
        <taxon>Mammalia</taxon>
        <taxon>Eutheria</taxon>
        <taxon>Laurasiatheria</taxon>
        <taxon>Artiodactyla</taxon>
        <taxon>Ruminantia</taxon>
        <taxon>Pecora</taxon>
        <taxon>Bovidae</taxon>
        <taxon>Caprinae</taxon>
        <taxon>Ovis</taxon>
    </lineage>
</organism>
<dbReference type="GO" id="GO:0006954">
    <property type="term" value="P:inflammatory response"/>
    <property type="evidence" value="ECO:0007669"/>
    <property type="project" value="TreeGrafter"/>
</dbReference>
<dbReference type="InterPro" id="IPR001811">
    <property type="entry name" value="Chemokine_IL8-like_dom"/>
</dbReference>
<dbReference type="GO" id="GO:0070098">
    <property type="term" value="P:chemokine-mediated signaling pathway"/>
    <property type="evidence" value="ECO:0007669"/>
    <property type="project" value="TreeGrafter"/>
</dbReference>
<evidence type="ECO:0000256" key="2">
    <source>
        <dbReference type="ARBA" id="ARBA00022514"/>
    </source>
</evidence>
<dbReference type="PANTHER" id="PTHR12015">
    <property type="entry name" value="SMALL INDUCIBLE CYTOKINE A"/>
    <property type="match status" value="1"/>
</dbReference>
<dbReference type="EMBL" id="JAEMGP010000011">
    <property type="protein sequence ID" value="KAG5203758.1"/>
    <property type="molecule type" value="Genomic_DNA"/>
</dbReference>
<keyword evidence="2" id="KW-0202">Cytokine</keyword>
<evidence type="ECO:0000313" key="6">
    <source>
        <dbReference type="Proteomes" id="UP000664991"/>
    </source>
</evidence>
<dbReference type="OrthoDB" id="9447832at2759"/>
<keyword evidence="3" id="KW-0732">Signal</keyword>
<evidence type="ECO:0000313" key="5">
    <source>
        <dbReference type="EMBL" id="KAG5203758.1"/>
    </source>
</evidence>
<dbReference type="Gene3D" id="2.40.50.40">
    <property type="match status" value="1"/>
</dbReference>
<feature type="domain" description="Chemokine interleukin-8-like" evidence="4">
    <location>
        <begin position="50"/>
        <end position="108"/>
    </location>
</feature>
<dbReference type="Pfam" id="PF00048">
    <property type="entry name" value="IL8"/>
    <property type="match status" value="1"/>
</dbReference>
<dbReference type="Proteomes" id="UP000664991">
    <property type="component" value="Unassembled WGS sequence"/>
</dbReference>
<dbReference type="GO" id="GO:0030335">
    <property type="term" value="P:positive regulation of cell migration"/>
    <property type="evidence" value="ECO:0007669"/>
    <property type="project" value="TreeGrafter"/>
</dbReference>
<dbReference type="GO" id="GO:0005615">
    <property type="term" value="C:extracellular space"/>
    <property type="evidence" value="ECO:0007669"/>
    <property type="project" value="UniProtKB-KW"/>
</dbReference>
<dbReference type="CDD" id="cd00272">
    <property type="entry name" value="Chemokine_CC"/>
    <property type="match status" value="1"/>
</dbReference>
<dbReference type="KEGG" id="oas:101114790"/>
<dbReference type="GO" id="GO:0048020">
    <property type="term" value="F:CCR chemokine receptor binding"/>
    <property type="evidence" value="ECO:0007669"/>
    <property type="project" value="TreeGrafter"/>
</dbReference>
<dbReference type="SMART" id="SM00199">
    <property type="entry name" value="SCY"/>
    <property type="match status" value="1"/>
</dbReference>
<accession>A0A836D206</accession>
<dbReference type="AlphaFoldDB" id="A0A836D206"/>
<evidence type="ECO:0000256" key="1">
    <source>
        <dbReference type="ARBA" id="ARBA00010868"/>
    </source>
</evidence>
<evidence type="ECO:0000256" key="3">
    <source>
        <dbReference type="SAM" id="SignalP"/>
    </source>
</evidence>
<reference evidence="5 6" key="1">
    <citation type="submission" date="2020-12" db="EMBL/GenBank/DDBJ databases">
        <title>De novo assembly of Tibetan sheep genome.</title>
        <authorList>
            <person name="Li X."/>
        </authorList>
    </citation>
    <scope>NUCLEOTIDE SEQUENCE [LARGE SCALE GENOMIC DNA]</scope>
    <source>
        <tissue evidence="5">Heart</tissue>
    </source>
</reference>
<dbReference type="InterPro" id="IPR036048">
    <property type="entry name" value="Interleukin_8-like_sf"/>
</dbReference>
<dbReference type="SUPFAM" id="SSF54117">
    <property type="entry name" value="Interleukin 8-like chemokines"/>
    <property type="match status" value="1"/>
</dbReference>
<protein>
    <recommendedName>
        <fullName evidence="4">Chemokine interleukin-8-like domain-containing protein</fullName>
    </recommendedName>
</protein>
<dbReference type="FunFam" id="2.40.50.40:FF:000002">
    <property type="entry name" value="C-C motif chemokine"/>
    <property type="match status" value="1"/>
</dbReference>
<comment type="caution">
    <text evidence="5">The sequence shown here is derived from an EMBL/GenBank/DDBJ whole genome shotgun (WGS) entry which is preliminary data.</text>
</comment>
<dbReference type="GO" id="GO:0061844">
    <property type="term" value="P:antimicrobial humoral immune response mediated by antimicrobial peptide"/>
    <property type="evidence" value="ECO:0007669"/>
    <property type="project" value="TreeGrafter"/>
</dbReference>
<proteinExistence type="inferred from homology"/>
<sequence length="146" mass="16254">MKTSIAALPFLILAAQAAVVENTMSNLKFELSSPKEFHHHSLSHGGFHRPTDCCMSYTPRNIRCVFMEDYIETSSACSRPAVIFVTKKGQRVCADPNNERVQKCKSDLRLGSAVEDLRSLLLERGSLDRAPSSSSLLPHRPHWTVA</sequence>
<dbReference type="GO" id="GO:0008009">
    <property type="term" value="F:chemokine activity"/>
    <property type="evidence" value="ECO:0007669"/>
    <property type="project" value="InterPro"/>
</dbReference>
<feature type="chain" id="PRO_5032991261" description="Chemokine interleukin-8-like domain-containing protein" evidence="3">
    <location>
        <begin position="18"/>
        <end position="146"/>
    </location>
</feature>
<comment type="similarity">
    <text evidence="1">Belongs to the intercrine beta (chemokine CC) family.</text>
</comment>
<feature type="signal peptide" evidence="3">
    <location>
        <begin position="1"/>
        <end position="17"/>
    </location>
</feature>
<dbReference type="InterPro" id="IPR039809">
    <property type="entry name" value="Chemokine_b/g/d"/>
</dbReference>
<name>A0A836D206_SHEEP</name>
<gene>
    <name evidence="5" type="ORF">JEQ12_003341</name>
</gene>